<organism evidence="1 2">
    <name type="scientific">Racocetra persica</name>
    <dbReference type="NCBI Taxonomy" id="160502"/>
    <lineage>
        <taxon>Eukaryota</taxon>
        <taxon>Fungi</taxon>
        <taxon>Fungi incertae sedis</taxon>
        <taxon>Mucoromycota</taxon>
        <taxon>Glomeromycotina</taxon>
        <taxon>Glomeromycetes</taxon>
        <taxon>Diversisporales</taxon>
        <taxon>Gigasporaceae</taxon>
        <taxon>Racocetra</taxon>
    </lineage>
</organism>
<dbReference type="Proteomes" id="UP000789920">
    <property type="component" value="Unassembled WGS sequence"/>
</dbReference>
<comment type="caution">
    <text evidence="1">The sequence shown here is derived from an EMBL/GenBank/DDBJ whole genome shotgun (WGS) entry which is preliminary data.</text>
</comment>
<protein>
    <submittedName>
        <fullName evidence="1">35916_t:CDS:1</fullName>
    </submittedName>
</protein>
<feature type="non-terminal residue" evidence="1">
    <location>
        <position position="1"/>
    </location>
</feature>
<feature type="non-terminal residue" evidence="1">
    <location>
        <position position="97"/>
    </location>
</feature>
<gene>
    <name evidence="1" type="ORF">RPERSI_LOCUS23382</name>
</gene>
<evidence type="ECO:0000313" key="2">
    <source>
        <dbReference type="Proteomes" id="UP000789920"/>
    </source>
</evidence>
<name>A0ACA9RUH1_9GLOM</name>
<evidence type="ECO:0000313" key="1">
    <source>
        <dbReference type="EMBL" id="CAG8811753.1"/>
    </source>
</evidence>
<accession>A0ACA9RUH1</accession>
<proteinExistence type="predicted"/>
<dbReference type="EMBL" id="CAJVQC010072789">
    <property type="protein sequence ID" value="CAG8811753.1"/>
    <property type="molecule type" value="Genomic_DNA"/>
</dbReference>
<sequence length="97" mass="10984">ALYWVNKPEAIELFEFFHSLLKLSDWHTNVRNKHLLGAVIITSEGRPYVWKAIDISLECETYVDVIEKINLIFTELSAQSIKAIAVVTDSAEAYAAT</sequence>
<reference evidence="1" key="1">
    <citation type="submission" date="2021-06" db="EMBL/GenBank/DDBJ databases">
        <authorList>
            <person name="Kallberg Y."/>
            <person name="Tangrot J."/>
            <person name="Rosling A."/>
        </authorList>
    </citation>
    <scope>NUCLEOTIDE SEQUENCE</scope>
    <source>
        <strain evidence="1">MA461A</strain>
    </source>
</reference>
<keyword evidence="2" id="KW-1185">Reference proteome</keyword>